<evidence type="ECO:0000256" key="8">
    <source>
        <dbReference type="ARBA" id="ARBA00023235"/>
    </source>
</evidence>
<evidence type="ECO:0000256" key="7">
    <source>
        <dbReference type="ARBA" id="ARBA00023141"/>
    </source>
</evidence>
<dbReference type="InterPro" id="IPR001240">
    <property type="entry name" value="PRAI_dom"/>
</dbReference>
<comment type="pathway">
    <text evidence="2 9">Amino-acid biosynthesis; L-tryptophan biosynthesis; L-tryptophan from chorismate: step 3/5.</text>
</comment>
<dbReference type="NCBIfam" id="NF002298">
    <property type="entry name" value="PRK01222.1-4"/>
    <property type="match status" value="1"/>
</dbReference>
<dbReference type="Gene3D" id="3.20.20.70">
    <property type="entry name" value="Aldolase class I"/>
    <property type="match status" value="1"/>
</dbReference>
<protein>
    <recommendedName>
        <fullName evidence="4 9">N-(5'-phosphoribosyl)anthranilate isomerase</fullName>
        <shortName evidence="9">PRAI</shortName>
        <ecNumber evidence="3 9">5.3.1.24</ecNumber>
    </recommendedName>
</protein>
<evidence type="ECO:0000313" key="11">
    <source>
        <dbReference type="EMBL" id="GGY73051.1"/>
    </source>
</evidence>
<comment type="catalytic activity">
    <reaction evidence="1 9">
        <text>N-(5-phospho-beta-D-ribosyl)anthranilate = 1-(2-carboxyphenylamino)-1-deoxy-D-ribulose 5-phosphate</text>
        <dbReference type="Rhea" id="RHEA:21540"/>
        <dbReference type="ChEBI" id="CHEBI:18277"/>
        <dbReference type="ChEBI" id="CHEBI:58613"/>
        <dbReference type="EC" id="5.3.1.24"/>
    </reaction>
</comment>
<comment type="caution">
    <text evidence="11">The sequence shown here is derived from an EMBL/GenBank/DDBJ whole genome shotgun (WGS) entry which is preliminary data.</text>
</comment>
<evidence type="ECO:0000256" key="3">
    <source>
        <dbReference type="ARBA" id="ARBA00012572"/>
    </source>
</evidence>
<organism evidence="11 12">
    <name type="scientific">Cellvibrio zantedeschiae</name>
    <dbReference type="NCBI Taxonomy" id="1237077"/>
    <lineage>
        <taxon>Bacteria</taxon>
        <taxon>Pseudomonadati</taxon>
        <taxon>Pseudomonadota</taxon>
        <taxon>Gammaproteobacteria</taxon>
        <taxon>Cellvibrionales</taxon>
        <taxon>Cellvibrionaceae</taxon>
        <taxon>Cellvibrio</taxon>
    </lineage>
</organism>
<keyword evidence="8 9" id="KW-0413">Isomerase</keyword>
<keyword evidence="7 9" id="KW-0057">Aromatic amino acid biosynthesis</keyword>
<dbReference type="InterPro" id="IPR013785">
    <property type="entry name" value="Aldolase_TIM"/>
</dbReference>
<evidence type="ECO:0000256" key="2">
    <source>
        <dbReference type="ARBA" id="ARBA00004664"/>
    </source>
</evidence>
<evidence type="ECO:0000256" key="9">
    <source>
        <dbReference type="HAMAP-Rule" id="MF_00135"/>
    </source>
</evidence>
<feature type="domain" description="N-(5'phosphoribosyl) anthranilate isomerase (PRAI)" evidence="10">
    <location>
        <begin position="6"/>
        <end position="200"/>
    </location>
</feature>
<dbReference type="PANTHER" id="PTHR42894:SF1">
    <property type="entry name" value="N-(5'-PHOSPHORIBOSYL)ANTHRANILATE ISOMERASE"/>
    <property type="match status" value="1"/>
</dbReference>
<evidence type="ECO:0000256" key="5">
    <source>
        <dbReference type="ARBA" id="ARBA00022605"/>
    </source>
</evidence>
<keyword evidence="12" id="KW-1185">Reference proteome</keyword>
<evidence type="ECO:0000256" key="6">
    <source>
        <dbReference type="ARBA" id="ARBA00022822"/>
    </source>
</evidence>
<dbReference type="InterPro" id="IPR044643">
    <property type="entry name" value="TrpF_fam"/>
</dbReference>
<evidence type="ECO:0000259" key="10">
    <source>
        <dbReference type="Pfam" id="PF00697"/>
    </source>
</evidence>
<reference evidence="12" key="1">
    <citation type="journal article" date="2019" name="Int. J. Syst. Evol. Microbiol.">
        <title>The Global Catalogue of Microorganisms (GCM) 10K type strain sequencing project: providing services to taxonomists for standard genome sequencing and annotation.</title>
        <authorList>
            <consortium name="The Broad Institute Genomics Platform"/>
            <consortium name="The Broad Institute Genome Sequencing Center for Infectious Disease"/>
            <person name="Wu L."/>
            <person name="Ma J."/>
        </authorList>
    </citation>
    <scope>NUCLEOTIDE SEQUENCE [LARGE SCALE GENOMIC DNA]</scope>
    <source>
        <strain evidence="12">KCTC 32239</strain>
    </source>
</reference>
<gene>
    <name evidence="9 11" type="primary">trpF</name>
    <name evidence="11" type="ORF">GCM10011613_17610</name>
</gene>
<dbReference type="SUPFAM" id="SSF51366">
    <property type="entry name" value="Ribulose-phoshate binding barrel"/>
    <property type="match status" value="1"/>
</dbReference>
<keyword evidence="5 9" id="KW-0028">Amino-acid biosynthesis</keyword>
<dbReference type="EC" id="5.3.1.24" evidence="3 9"/>
<evidence type="ECO:0000256" key="4">
    <source>
        <dbReference type="ARBA" id="ARBA00022272"/>
    </source>
</evidence>
<comment type="similarity">
    <text evidence="9">Belongs to the TrpF family.</text>
</comment>
<dbReference type="Proteomes" id="UP000619761">
    <property type="component" value="Unassembled WGS sequence"/>
</dbReference>
<proteinExistence type="inferred from homology"/>
<dbReference type="EMBL" id="BMYZ01000001">
    <property type="protein sequence ID" value="GGY73051.1"/>
    <property type="molecule type" value="Genomic_DNA"/>
</dbReference>
<accession>A0ABQ3AZX8</accession>
<name>A0ABQ3AZX8_9GAMM</name>
<evidence type="ECO:0000313" key="12">
    <source>
        <dbReference type="Proteomes" id="UP000619761"/>
    </source>
</evidence>
<dbReference type="CDD" id="cd00405">
    <property type="entry name" value="PRAI"/>
    <property type="match status" value="1"/>
</dbReference>
<evidence type="ECO:0000256" key="1">
    <source>
        <dbReference type="ARBA" id="ARBA00001164"/>
    </source>
</evidence>
<dbReference type="HAMAP" id="MF_00135">
    <property type="entry name" value="PRAI"/>
    <property type="match status" value="1"/>
</dbReference>
<dbReference type="Pfam" id="PF00697">
    <property type="entry name" value="PRAI"/>
    <property type="match status" value="1"/>
</dbReference>
<sequence length="206" mass="22256">MKRIRVKICGITSVADALVAVNAGADAIGLVFYAPSPRAVSIEQARAIAASVGPFVTVVGLFVNADESYVRQVLANVDLHVLQFHGDESREFCEQFQRPYMKAIRMRPDLDVVREISEHPRAAAILLDAYRPGVPGGTGETFDWDRVPNQSPRPIVLAGGLTAENVASAIRSTHVYGVDVSGGVESSPGKKDAHKVEQFIYNARNA</sequence>
<dbReference type="PANTHER" id="PTHR42894">
    <property type="entry name" value="N-(5'-PHOSPHORIBOSYL)ANTHRANILATE ISOMERASE"/>
    <property type="match status" value="1"/>
</dbReference>
<dbReference type="InterPro" id="IPR011060">
    <property type="entry name" value="RibuloseP-bd_barrel"/>
</dbReference>
<keyword evidence="6 9" id="KW-0822">Tryptophan biosynthesis</keyword>
<dbReference type="GO" id="GO:0016853">
    <property type="term" value="F:isomerase activity"/>
    <property type="evidence" value="ECO:0007669"/>
    <property type="project" value="UniProtKB-KW"/>
</dbReference>